<dbReference type="Pfam" id="PF01713">
    <property type="entry name" value="Smr"/>
    <property type="match status" value="1"/>
</dbReference>
<accession>A0A2T4II77</accession>
<name>A0A2T4II77_9RHOO</name>
<organism evidence="3 4">
    <name type="scientific">Pseudothauera lacus</name>
    <dbReference type="NCBI Taxonomy" id="2136175"/>
    <lineage>
        <taxon>Bacteria</taxon>
        <taxon>Pseudomonadati</taxon>
        <taxon>Pseudomonadota</taxon>
        <taxon>Betaproteobacteria</taxon>
        <taxon>Rhodocyclales</taxon>
        <taxon>Zoogloeaceae</taxon>
        <taxon>Pseudothauera</taxon>
    </lineage>
</organism>
<proteinExistence type="predicted"/>
<feature type="region of interest" description="Disordered" evidence="1">
    <location>
        <begin position="52"/>
        <end position="72"/>
    </location>
</feature>
<dbReference type="OrthoDB" id="9808881at2"/>
<evidence type="ECO:0000259" key="2">
    <source>
        <dbReference type="PROSITE" id="PS50828"/>
    </source>
</evidence>
<dbReference type="InterPro" id="IPR002625">
    <property type="entry name" value="Smr_dom"/>
</dbReference>
<protein>
    <submittedName>
        <fullName evidence="3">DNA mismatch repair protein MutS</fullName>
    </submittedName>
</protein>
<comment type="caution">
    <text evidence="3">The sequence shown here is derived from an EMBL/GenBank/DDBJ whole genome shotgun (WGS) entry which is preliminary data.</text>
</comment>
<reference evidence="3 4" key="1">
    <citation type="submission" date="2018-03" db="EMBL/GenBank/DDBJ databases">
        <authorList>
            <person name="Keele B.F."/>
        </authorList>
    </citation>
    <scope>NUCLEOTIDE SEQUENCE [LARGE SCALE GENOMIC DNA]</scope>
    <source>
        <strain evidence="3 4">D20</strain>
    </source>
</reference>
<reference evidence="3 4" key="2">
    <citation type="submission" date="2018-04" db="EMBL/GenBank/DDBJ databases">
        <title>Thauera lacus sp. nov., isolated from an saline lake in Inner Mongolia, China.</title>
        <authorList>
            <person name="Liang Q.-Y."/>
        </authorList>
    </citation>
    <scope>NUCLEOTIDE SEQUENCE [LARGE SCALE GENOMIC DNA]</scope>
    <source>
        <strain evidence="3 4">D20</strain>
    </source>
</reference>
<keyword evidence="4" id="KW-1185">Reference proteome</keyword>
<dbReference type="PANTHER" id="PTHR35562:SF2">
    <property type="entry name" value="DNA ENDONUCLEASE SMRA-RELATED"/>
    <property type="match status" value="1"/>
</dbReference>
<sequence length="212" mass="22903">MRVWEAAHTPPAATPAPASAPAATTTVPQAADLALFQNVMSDVQPLAPRHTRVELAPPPPAPAPLKRHADDSATLQESLHAPLSFEDRLEMGDEAAFLRPGLPRRVLADLRRGRWVLQGEVDLHGLNREEARTALAHFLHTSLQRGRRCVRVIHGKGLGSPGRFSILKQLSRGWLAQREEILAFCQAGPHAGGSGALLVLLRAPAGSRERQG</sequence>
<dbReference type="InterPro" id="IPR036063">
    <property type="entry name" value="Smr_dom_sf"/>
</dbReference>
<dbReference type="Gene3D" id="3.30.1370.110">
    <property type="match status" value="1"/>
</dbReference>
<feature type="domain" description="Smr" evidence="2">
    <location>
        <begin position="121"/>
        <end position="202"/>
    </location>
</feature>
<dbReference type="EMBL" id="PZKC01000003">
    <property type="protein sequence ID" value="PTD97467.1"/>
    <property type="molecule type" value="Genomic_DNA"/>
</dbReference>
<dbReference type="SMART" id="SM00463">
    <property type="entry name" value="SMR"/>
    <property type="match status" value="1"/>
</dbReference>
<feature type="region of interest" description="Disordered" evidence="1">
    <location>
        <begin position="1"/>
        <end position="25"/>
    </location>
</feature>
<evidence type="ECO:0000256" key="1">
    <source>
        <dbReference type="SAM" id="MobiDB-lite"/>
    </source>
</evidence>
<evidence type="ECO:0000313" key="4">
    <source>
        <dbReference type="Proteomes" id="UP000241193"/>
    </source>
</evidence>
<dbReference type="PROSITE" id="PS50828">
    <property type="entry name" value="SMR"/>
    <property type="match status" value="1"/>
</dbReference>
<gene>
    <name evidence="3" type="ORF">C8261_04305</name>
</gene>
<dbReference type="SUPFAM" id="SSF160443">
    <property type="entry name" value="SMR domain-like"/>
    <property type="match status" value="1"/>
</dbReference>
<dbReference type="Proteomes" id="UP000241193">
    <property type="component" value="Unassembled WGS sequence"/>
</dbReference>
<evidence type="ECO:0000313" key="3">
    <source>
        <dbReference type="EMBL" id="PTD97467.1"/>
    </source>
</evidence>
<dbReference type="AlphaFoldDB" id="A0A2T4II77"/>
<dbReference type="PANTHER" id="PTHR35562">
    <property type="entry name" value="DNA ENDONUCLEASE SMRA-RELATED"/>
    <property type="match status" value="1"/>
</dbReference>